<reference evidence="11" key="1">
    <citation type="submission" date="2025-08" db="UniProtKB">
        <authorList>
            <consortium name="Ensembl"/>
        </authorList>
    </citation>
    <scope>IDENTIFICATION</scope>
</reference>
<accession>A0A8C3K6F7</accession>
<keyword evidence="6" id="KW-0862">Zinc</keyword>
<dbReference type="AlphaFoldDB" id="A0A8C3K6F7"/>
<evidence type="ECO:0000256" key="6">
    <source>
        <dbReference type="ARBA" id="ARBA00022833"/>
    </source>
</evidence>
<evidence type="ECO:0000256" key="7">
    <source>
        <dbReference type="ARBA" id="ARBA00023015"/>
    </source>
</evidence>
<name>A0A8C3K6F7_9CHAR</name>
<dbReference type="Proteomes" id="UP000694419">
    <property type="component" value="Unplaced"/>
</dbReference>
<sequence length="90" mass="10531">MASQLEDRCPICLGSGEEPSYVLPCLHQFCYACILRWAESKPKCPLCKRRVSSILYTFRCMCVSCSTTERNKKVFFITLSRIMPYYLTWQ</sequence>
<dbReference type="SUPFAM" id="SSF57850">
    <property type="entry name" value="RING/U-box"/>
    <property type="match status" value="1"/>
</dbReference>
<dbReference type="PROSITE" id="PS00518">
    <property type="entry name" value="ZF_RING_1"/>
    <property type="match status" value="1"/>
</dbReference>
<keyword evidence="5 9" id="KW-0863">Zinc-finger</keyword>
<keyword evidence="7" id="KW-0805">Transcription regulation</keyword>
<evidence type="ECO:0000313" key="12">
    <source>
        <dbReference type="Proteomes" id="UP000694419"/>
    </source>
</evidence>
<dbReference type="SMART" id="SM00184">
    <property type="entry name" value="RING"/>
    <property type="match status" value="1"/>
</dbReference>
<comment type="catalytic activity">
    <reaction evidence="1">
        <text>S-ubiquitinyl-[E2 ubiquitin-conjugating enzyme]-L-cysteine + [acceptor protein]-L-lysine = [E2 ubiquitin-conjugating enzyme]-L-cysteine + N(6)-ubiquitinyl-[acceptor protein]-L-lysine.</text>
        <dbReference type="EC" id="2.3.2.27"/>
    </reaction>
</comment>
<reference evidence="11" key="2">
    <citation type="submission" date="2025-09" db="UniProtKB">
        <authorList>
            <consortium name="Ensembl"/>
        </authorList>
    </citation>
    <scope>IDENTIFICATION</scope>
</reference>
<protein>
    <recommendedName>
        <fullName evidence="2">RING-type E3 ubiquitin transferase</fullName>
        <ecNumber evidence="2">2.3.2.27</ecNumber>
    </recommendedName>
</protein>
<evidence type="ECO:0000256" key="4">
    <source>
        <dbReference type="ARBA" id="ARBA00022723"/>
    </source>
</evidence>
<evidence type="ECO:0000256" key="9">
    <source>
        <dbReference type="PROSITE-ProRule" id="PRU00175"/>
    </source>
</evidence>
<evidence type="ECO:0000256" key="3">
    <source>
        <dbReference type="ARBA" id="ARBA00022679"/>
    </source>
</evidence>
<keyword evidence="3" id="KW-0808">Transferase</keyword>
<dbReference type="Pfam" id="PF13923">
    <property type="entry name" value="zf-C3HC4_2"/>
    <property type="match status" value="1"/>
</dbReference>
<dbReference type="Gene3D" id="3.30.40.10">
    <property type="entry name" value="Zinc/RING finger domain, C3HC4 (zinc finger)"/>
    <property type="match status" value="1"/>
</dbReference>
<evidence type="ECO:0000256" key="2">
    <source>
        <dbReference type="ARBA" id="ARBA00012483"/>
    </source>
</evidence>
<organism evidence="11 12">
    <name type="scientific">Calidris pygmaea</name>
    <name type="common">Spoon-billed sandpiper</name>
    <dbReference type="NCBI Taxonomy" id="425635"/>
    <lineage>
        <taxon>Eukaryota</taxon>
        <taxon>Metazoa</taxon>
        <taxon>Chordata</taxon>
        <taxon>Craniata</taxon>
        <taxon>Vertebrata</taxon>
        <taxon>Euteleostomi</taxon>
        <taxon>Archelosauria</taxon>
        <taxon>Archosauria</taxon>
        <taxon>Dinosauria</taxon>
        <taxon>Saurischia</taxon>
        <taxon>Theropoda</taxon>
        <taxon>Coelurosauria</taxon>
        <taxon>Aves</taxon>
        <taxon>Neognathae</taxon>
        <taxon>Neoaves</taxon>
        <taxon>Charadriiformes</taxon>
        <taxon>Scolopacidae</taxon>
        <taxon>Calidris</taxon>
    </lineage>
</organism>
<evidence type="ECO:0000259" key="10">
    <source>
        <dbReference type="PROSITE" id="PS50089"/>
    </source>
</evidence>
<dbReference type="EC" id="2.3.2.27" evidence="2"/>
<dbReference type="GO" id="GO:0008270">
    <property type="term" value="F:zinc ion binding"/>
    <property type="evidence" value="ECO:0007669"/>
    <property type="project" value="UniProtKB-KW"/>
</dbReference>
<dbReference type="InterPro" id="IPR013083">
    <property type="entry name" value="Znf_RING/FYVE/PHD"/>
</dbReference>
<evidence type="ECO:0000256" key="5">
    <source>
        <dbReference type="ARBA" id="ARBA00022771"/>
    </source>
</evidence>
<dbReference type="PANTHER" id="PTHR46077:SF1">
    <property type="entry name" value="TOP1 BINDING ARGININE_SERINE RICH PROTEIN, E3 UBIQUITIN LIGASE"/>
    <property type="match status" value="1"/>
</dbReference>
<proteinExistence type="predicted"/>
<dbReference type="Ensembl" id="ENSCPGT00000020671.1">
    <property type="protein sequence ID" value="ENSCPGP00000018900.1"/>
    <property type="gene ID" value="ENSCPGG00000013209.1"/>
</dbReference>
<dbReference type="GO" id="GO:0061630">
    <property type="term" value="F:ubiquitin protein ligase activity"/>
    <property type="evidence" value="ECO:0007669"/>
    <property type="project" value="UniProtKB-EC"/>
</dbReference>
<dbReference type="InterPro" id="IPR001841">
    <property type="entry name" value="Znf_RING"/>
</dbReference>
<feature type="domain" description="RING-type" evidence="10">
    <location>
        <begin position="9"/>
        <end position="48"/>
    </location>
</feature>
<keyword evidence="4" id="KW-0479">Metal-binding</keyword>
<dbReference type="GO" id="GO:0000209">
    <property type="term" value="P:protein polyubiquitination"/>
    <property type="evidence" value="ECO:0007669"/>
    <property type="project" value="TreeGrafter"/>
</dbReference>
<evidence type="ECO:0000256" key="1">
    <source>
        <dbReference type="ARBA" id="ARBA00000900"/>
    </source>
</evidence>
<dbReference type="GO" id="GO:0006513">
    <property type="term" value="P:protein monoubiquitination"/>
    <property type="evidence" value="ECO:0007669"/>
    <property type="project" value="TreeGrafter"/>
</dbReference>
<keyword evidence="8" id="KW-0804">Transcription</keyword>
<evidence type="ECO:0000256" key="8">
    <source>
        <dbReference type="ARBA" id="ARBA00023163"/>
    </source>
</evidence>
<dbReference type="PANTHER" id="PTHR46077">
    <property type="entry name" value="E3 UBIQUITIN-PROTEIN LIGASE TOPORS"/>
    <property type="match status" value="1"/>
</dbReference>
<evidence type="ECO:0000313" key="11">
    <source>
        <dbReference type="Ensembl" id="ENSCPGP00000018900.1"/>
    </source>
</evidence>
<keyword evidence="12" id="KW-1185">Reference proteome</keyword>
<dbReference type="InterPro" id="IPR017907">
    <property type="entry name" value="Znf_RING_CS"/>
</dbReference>
<dbReference type="PROSITE" id="PS50089">
    <property type="entry name" value="ZF_RING_2"/>
    <property type="match status" value="1"/>
</dbReference>